<reference evidence="2" key="1">
    <citation type="submission" date="2021-07" db="EMBL/GenBank/DDBJ databases">
        <authorList>
            <person name="Durling M."/>
        </authorList>
    </citation>
    <scope>NUCLEOTIDE SEQUENCE</scope>
</reference>
<feature type="region of interest" description="Disordered" evidence="1">
    <location>
        <begin position="190"/>
        <end position="233"/>
    </location>
</feature>
<feature type="compositionally biased region" description="Low complexity" evidence="1">
    <location>
        <begin position="218"/>
        <end position="231"/>
    </location>
</feature>
<keyword evidence="3" id="KW-1185">Reference proteome</keyword>
<feature type="compositionally biased region" description="Low complexity" evidence="1">
    <location>
        <begin position="190"/>
        <end position="205"/>
    </location>
</feature>
<name>A0A9N9L8U3_9HELO</name>
<proteinExistence type="predicted"/>
<accession>A0A9N9L8U3</accession>
<dbReference type="AlphaFoldDB" id="A0A9N9L8U3"/>
<evidence type="ECO:0000313" key="3">
    <source>
        <dbReference type="Proteomes" id="UP000696280"/>
    </source>
</evidence>
<organism evidence="2 3">
    <name type="scientific">Hymenoscyphus fraxineus</name>
    <dbReference type="NCBI Taxonomy" id="746836"/>
    <lineage>
        <taxon>Eukaryota</taxon>
        <taxon>Fungi</taxon>
        <taxon>Dikarya</taxon>
        <taxon>Ascomycota</taxon>
        <taxon>Pezizomycotina</taxon>
        <taxon>Leotiomycetes</taxon>
        <taxon>Helotiales</taxon>
        <taxon>Helotiaceae</taxon>
        <taxon>Hymenoscyphus</taxon>
    </lineage>
</organism>
<sequence length="278" mass="32014">MVGMNGYTVTPHHRQNRRRERPGSRTRRTVTRKANIQAEYTEGYLDAYDSSVWLPSDRARPSPLLRESVHLSWQRWKEREAEEKEKALADVARMQELEREQQRLYGGDISDDELCRLGILYEDTTREDVGACHVPVQHDPPPYTLRYRRPRRAHTRRAHASQRRPTWISLPLRLSLSHLRDDVDISTLISHSTTTTNTPTKPPSIQHRPLPSPPATPLEISQSLPSSKSPILIPPTPEEVIDWEFINIHQTTTNTNTTTQPTTPFSEPETWILLGDDS</sequence>
<protein>
    <submittedName>
        <fullName evidence="2">Uncharacterized protein</fullName>
    </submittedName>
</protein>
<evidence type="ECO:0000256" key="1">
    <source>
        <dbReference type="SAM" id="MobiDB-lite"/>
    </source>
</evidence>
<dbReference type="EMBL" id="CAJVRL010000134">
    <property type="protein sequence ID" value="CAG8962456.1"/>
    <property type="molecule type" value="Genomic_DNA"/>
</dbReference>
<feature type="compositionally biased region" description="Basic residues" evidence="1">
    <location>
        <begin position="11"/>
        <end position="30"/>
    </location>
</feature>
<gene>
    <name evidence="2" type="ORF">HYFRA_00014186</name>
</gene>
<evidence type="ECO:0000313" key="2">
    <source>
        <dbReference type="EMBL" id="CAG8962456.1"/>
    </source>
</evidence>
<dbReference type="OrthoDB" id="3439049at2759"/>
<comment type="caution">
    <text evidence="2">The sequence shown here is derived from an EMBL/GenBank/DDBJ whole genome shotgun (WGS) entry which is preliminary data.</text>
</comment>
<feature type="region of interest" description="Disordered" evidence="1">
    <location>
        <begin position="1"/>
        <end position="30"/>
    </location>
</feature>
<dbReference type="Proteomes" id="UP000696280">
    <property type="component" value="Unassembled WGS sequence"/>
</dbReference>